<gene>
    <name evidence="1" type="ORF">PSON_ATCC_30995.1.T1160132</name>
</gene>
<accession>A0A8S1QSU8</accession>
<comment type="caution">
    <text evidence="1">The sequence shown here is derived from an EMBL/GenBank/DDBJ whole genome shotgun (WGS) entry which is preliminary data.</text>
</comment>
<organism evidence="1 2">
    <name type="scientific">Paramecium sonneborni</name>
    <dbReference type="NCBI Taxonomy" id="65129"/>
    <lineage>
        <taxon>Eukaryota</taxon>
        <taxon>Sar</taxon>
        <taxon>Alveolata</taxon>
        <taxon>Ciliophora</taxon>
        <taxon>Intramacronucleata</taxon>
        <taxon>Oligohymenophorea</taxon>
        <taxon>Peniculida</taxon>
        <taxon>Parameciidae</taxon>
        <taxon>Paramecium</taxon>
    </lineage>
</organism>
<sequence>MNIKIIYNTKTHKISQKYQTLEEIRNAIQILYPQQLQNEFDLYISLHYQIEPLKIIDEACLLKIKDLYHQLKWSSIKILVKDSINPNLTNEDLSILNQSVVSQSSVQLSTFIENFQQYQEPKPEIQQKQKIIIKEIKQEQDVTQEIINQVQKQEEFLKIDYNSEEFKQFIIQQIDERLKYHGILQAQLLKPKLPEYRMQLITKDFKLSKFINEIEQFQVQITNTGDIIWRKNNVFLCGVDGYYKNEQFELLQDVNPGEIAYFICKFQMPNYEAENLKSEFQMVYYEQGKQKSFGEKLLLVFTVKKKNNQKPNLKKINEQKIKQLMENAAITKIEAIQFIEMYGEENPIDEIILAYFDQLK</sequence>
<reference evidence="1" key="1">
    <citation type="submission" date="2021-01" db="EMBL/GenBank/DDBJ databases">
        <authorList>
            <consortium name="Genoscope - CEA"/>
            <person name="William W."/>
        </authorList>
    </citation>
    <scope>NUCLEOTIDE SEQUENCE</scope>
</reference>
<proteinExistence type="predicted"/>
<dbReference type="AlphaFoldDB" id="A0A8S1QSU8"/>
<dbReference type="Proteomes" id="UP000692954">
    <property type="component" value="Unassembled WGS sequence"/>
</dbReference>
<keyword evidence="2" id="KW-1185">Reference proteome</keyword>
<name>A0A8S1QSU8_9CILI</name>
<evidence type="ECO:0000313" key="2">
    <source>
        <dbReference type="Proteomes" id="UP000692954"/>
    </source>
</evidence>
<dbReference type="EMBL" id="CAJJDN010000116">
    <property type="protein sequence ID" value="CAD8118232.1"/>
    <property type="molecule type" value="Genomic_DNA"/>
</dbReference>
<evidence type="ECO:0000313" key="1">
    <source>
        <dbReference type="EMBL" id="CAD8118232.1"/>
    </source>
</evidence>
<dbReference type="OrthoDB" id="306043at2759"/>
<protein>
    <submittedName>
        <fullName evidence="1">Uncharacterized protein</fullName>
    </submittedName>
</protein>